<proteinExistence type="predicted"/>
<evidence type="ECO:0000256" key="2">
    <source>
        <dbReference type="ARBA" id="ARBA00022475"/>
    </source>
</evidence>
<dbReference type="EMBL" id="CAJZAH010000007">
    <property type="protein sequence ID" value="CAG9182260.1"/>
    <property type="molecule type" value="Genomic_DNA"/>
</dbReference>
<dbReference type="PANTHER" id="PTHR30086:SF20">
    <property type="entry name" value="ARGININE EXPORTER PROTEIN ARGO-RELATED"/>
    <property type="match status" value="1"/>
</dbReference>
<feature type="transmembrane region" description="Helical" evidence="6">
    <location>
        <begin position="68"/>
        <end position="88"/>
    </location>
</feature>
<accession>A0ABN7ZD94</accession>
<keyword evidence="5 6" id="KW-0472">Membrane</keyword>
<keyword evidence="4 6" id="KW-1133">Transmembrane helix</keyword>
<comment type="caution">
    <text evidence="7">The sequence shown here is derived from an EMBL/GenBank/DDBJ whole genome shotgun (WGS) entry which is preliminary data.</text>
</comment>
<evidence type="ECO:0000313" key="8">
    <source>
        <dbReference type="Proteomes" id="UP000721236"/>
    </source>
</evidence>
<keyword evidence="8" id="KW-1185">Reference proteome</keyword>
<dbReference type="InterPro" id="IPR001123">
    <property type="entry name" value="LeuE-type"/>
</dbReference>
<evidence type="ECO:0000256" key="3">
    <source>
        <dbReference type="ARBA" id="ARBA00022692"/>
    </source>
</evidence>
<name>A0ABN7ZD94_9BURK</name>
<evidence type="ECO:0000256" key="6">
    <source>
        <dbReference type="SAM" id="Phobius"/>
    </source>
</evidence>
<sequence>MAAHLVAGFLSSLVLIVAIGAQNAFVLRQGLRREHLVPIVAICALSDAALIVAGIGGLGALVQTHAGWLALIRHGGAAFLLVYGAIAARRAWRGGQLNVGDEGGREPLSRLAAIATCLGFTFLNPHVYLDTVVLLGALANERGAGGRWWFGAGAASASLLWFVALAWGAGRLAPLFAKRQAWRALDSLIALVMWALAAAILAG</sequence>
<evidence type="ECO:0000313" key="7">
    <source>
        <dbReference type="EMBL" id="CAG9182260.1"/>
    </source>
</evidence>
<dbReference type="Pfam" id="PF01810">
    <property type="entry name" value="LysE"/>
    <property type="match status" value="1"/>
</dbReference>
<protein>
    <submittedName>
        <fullName evidence="7">Arginine exporter protein ArgO</fullName>
    </submittedName>
</protein>
<reference evidence="7 8" key="1">
    <citation type="submission" date="2021-08" db="EMBL/GenBank/DDBJ databases">
        <authorList>
            <person name="Peeters C."/>
        </authorList>
    </citation>
    <scope>NUCLEOTIDE SEQUENCE [LARGE SCALE GENOMIC DNA]</scope>
    <source>
        <strain evidence="7 8">LMG 21510</strain>
    </source>
</reference>
<evidence type="ECO:0000256" key="5">
    <source>
        <dbReference type="ARBA" id="ARBA00023136"/>
    </source>
</evidence>
<dbReference type="Proteomes" id="UP000721236">
    <property type="component" value="Unassembled WGS sequence"/>
</dbReference>
<gene>
    <name evidence="7" type="primary">argO</name>
    <name evidence="7" type="ORF">LMG21510_04511</name>
</gene>
<organism evidence="7 8">
    <name type="scientific">Cupriavidus respiraculi</name>
    <dbReference type="NCBI Taxonomy" id="195930"/>
    <lineage>
        <taxon>Bacteria</taxon>
        <taxon>Pseudomonadati</taxon>
        <taxon>Pseudomonadota</taxon>
        <taxon>Betaproteobacteria</taxon>
        <taxon>Burkholderiales</taxon>
        <taxon>Burkholderiaceae</taxon>
        <taxon>Cupriavidus</taxon>
    </lineage>
</organism>
<evidence type="ECO:0000256" key="1">
    <source>
        <dbReference type="ARBA" id="ARBA00004651"/>
    </source>
</evidence>
<feature type="transmembrane region" description="Helical" evidence="6">
    <location>
        <begin position="6"/>
        <end position="27"/>
    </location>
</feature>
<keyword evidence="3 6" id="KW-0812">Transmembrane</keyword>
<dbReference type="PANTHER" id="PTHR30086">
    <property type="entry name" value="ARGININE EXPORTER PROTEIN ARGO"/>
    <property type="match status" value="1"/>
</dbReference>
<evidence type="ECO:0000256" key="4">
    <source>
        <dbReference type="ARBA" id="ARBA00022989"/>
    </source>
</evidence>
<feature type="transmembrane region" description="Helical" evidence="6">
    <location>
        <begin position="39"/>
        <end position="62"/>
    </location>
</feature>
<feature type="transmembrane region" description="Helical" evidence="6">
    <location>
        <begin position="181"/>
        <end position="202"/>
    </location>
</feature>
<dbReference type="RefSeq" id="WP_224044091.1">
    <property type="nucleotide sequence ID" value="NZ_CAJZAH010000007.1"/>
</dbReference>
<comment type="subcellular location">
    <subcellularLocation>
        <location evidence="1">Cell membrane</location>
        <topology evidence="1">Multi-pass membrane protein</topology>
    </subcellularLocation>
</comment>
<keyword evidence="2" id="KW-1003">Cell membrane</keyword>
<feature type="transmembrane region" description="Helical" evidence="6">
    <location>
        <begin position="148"/>
        <end position="169"/>
    </location>
</feature>